<sequence length="122" mass="14566">MGTEVLFLFCIEKPKAKAKTDIFKYLEGFQKRMFFPMFFTMLFIINDQLSLVKSADENDHQMMGKRLQSLALLRGNRLYRAEDLQNYYENKGKGRKNWSNHSLWKTLTKGNYHNIPHCLMYE</sequence>
<protein>
    <submittedName>
        <fullName evidence="1">Uncharacterized protein</fullName>
    </submittedName>
</protein>
<dbReference type="CTD" id="9940877"/>
<accession>A0A1S0U4T8</accession>
<organism evidence="1">
    <name type="scientific">Loa loa</name>
    <name type="common">Eye worm</name>
    <name type="synonym">Filaria loa</name>
    <dbReference type="NCBI Taxonomy" id="7209"/>
    <lineage>
        <taxon>Eukaryota</taxon>
        <taxon>Metazoa</taxon>
        <taxon>Ecdysozoa</taxon>
        <taxon>Nematoda</taxon>
        <taxon>Chromadorea</taxon>
        <taxon>Rhabditida</taxon>
        <taxon>Spirurina</taxon>
        <taxon>Spiruromorpha</taxon>
        <taxon>Filarioidea</taxon>
        <taxon>Onchocercidae</taxon>
        <taxon>Loa</taxon>
    </lineage>
</organism>
<dbReference type="AlphaFoldDB" id="A0A1S0U4T8"/>
<dbReference type="KEGG" id="loa:LOAG_03489"/>
<dbReference type="RefSeq" id="XP_003139074.1">
    <property type="nucleotide sequence ID" value="XM_003139026.1"/>
</dbReference>
<dbReference type="EMBL" id="JH712106">
    <property type="protein sequence ID" value="EFO24995.1"/>
    <property type="molecule type" value="Genomic_DNA"/>
</dbReference>
<dbReference type="OrthoDB" id="5797155at2759"/>
<dbReference type="InParanoid" id="A0A1S0U4T8"/>
<proteinExistence type="predicted"/>
<name>A0A1S0U4T8_LOALO</name>
<evidence type="ECO:0000313" key="1">
    <source>
        <dbReference type="EMBL" id="EFO24995.1"/>
    </source>
</evidence>
<reference evidence="1" key="1">
    <citation type="submission" date="2012-04" db="EMBL/GenBank/DDBJ databases">
        <title>The Genome Sequence of Loa loa.</title>
        <authorList>
            <consortium name="The Broad Institute Genome Sequencing Platform"/>
            <consortium name="Broad Institute Genome Sequencing Center for Infectious Disease"/>
            <person name="Nutman T.B."/>
            <person name="Fink D.L."/>
            <person name="Russ C."/>
            <person name="Young S."/>
            <person name="Zeng Q."/>
            <person name="Gargeya S."/>
            <person name="Alvarado L."/>
            <person name="Berlin A."/>
            <person name="Chapman S.B."/>
            <person name="Chen Z."/>
            <person name="Freedman E."/>
            <person name="Gellesch M."/>
            <person name="Goldberg J."/>
            <person name="Griggs A."/>
            <person name="Gujja S."/>
            <person name="Heilman E.R."/>
            <person name="Heiman D."/>
            <person name="Howarth C."/>
            <person name="Mehta T."/>
            <person name="Neiman D."/>
            <person name="Pearson M."/>
            <person name="Roberts A."/>
            <person name="Saif S."/>
            <person name="Shea T."/>
            <person name="Shenoy N."/>
            <person name="Sisk P."/>
            <person name="Stolte C."/>
            <person name="Sykes S."/>
            <person name="White J."/>
            <person name="Yandava C."/>
            <person name="Haas B."/>
            <person name="Henn M.R."/>
            <person name="Nusbaum C."/>
            <person name="Birren B."/>
        </authorList>
    </citation>
    <scope>NUCLEOTIDE SEQUENCE [LARGE SCALE GENOMIC DNA]</scope>
</reference>
<dbReference type="OMA" id="NYHENKG"/>
<dbReference type="GeneID" id="9940877"/>
<gene>
    <name evidence="1" type="ORF">LOAG_03489</name>
</gene>